<dbReference type="InterPro" id="IPR013087">
    <property type="entry name" value="Znf_C2H2_type"/>
</dbReference>
<evidence type="ECO:0000256" key="1">
    <source>
        <dbReference type="SAM" id="MobiDB-lite"/>
    </source>
</evidence>
<gene>
    <name evidence="3" type="ORF">PT974_08022</name>
</gene>
<dbReference type="EMBL" id="JAVFKD010000014">
    <property type="protein sequence ID" value="KAK5989762.1"/>
    <property type="molecule type" value="Genomic_DNA"/>
</dbReference>
<dbReference type="InterPro" id="IPR001005">
    <property type="entry name" value="SANT/Myb"/>
</dbReference>
<name>A0ABR0SD48_9HYPO</name>
<organism evidence="3 4">
    <name type="scientific">Cladobotryum mycophilum</name>
    <dbReference type="NCBI Taxonomy" id="491253"/>
    <lineage>
        <taxon>Eukaryota</taxon>
        <taxon>Fungi</taxon>
        <taxon>Dikarya</taxon>
        <taxon>Ascomycota</taxon>
        <taxon>Pezizomycotina</taxon>
        <taxon>Sordariomycetes</taxon>
        <taxon>Hypocreomycetidae</taxon>
        <taxon>Hypocreales</taxon>
        <taxon>Hypocreaceae</taxon>
        <taxon>Cladobotryum</taxon>
    </lineage>
</organism>
<dbReference type="Proteomes" id="UP001338125">
    <property type="component" value="Unassembled WGS sequence"/>
</dbReference>
<dbReference type="PANTHER" id="PTHR35391:SF7">
    <property type="entry name" value="C2H2-TYPE DOMAIN-CONTAINING PROTEIN"/>
    <property type="match status" value="1"/>
</dbReference>
<accession>A0ABR0SD48</accession>
<feature type="compositionally biased region" description="Pro residues" evidence="1">
    <location>
        <begin position="462"/>
        <end position="488"/>
    </location>
</feature>
<evidence type="ECO:0000313" key="4">
    <source>
        <dbReference type="Proteomes" id="UP001338125"/>
    </source>
</evidence>
<dbReference type="Gene3D" id="1.20.58.1880">
    <property type="match status" value="1"/>
</dbReference>
<proteinExistence type="predicted"/>
<feature type="domain" description="C2H2-type" evidence="2">
    <location>
        <begin position="368"/>
        <end position="388"/>
    </location>
</feature>
<sequence length="588" mass="65750">MNKTISSSVRECLQLFQKLLSMETLARDAFPHSTFTSLMDEGTQFKLWSGNIGAHKTGASSLDHRLRDASHIRTHVLELLKDLNSMISDVMDIITGDNESRDQLIEDEIPPGEALLHDYDDDDDEPSDHLIETEVEQIVIDINDVINCLLRLSVSIRNPAPHDRFIASAPTDTSHFEKFDIHHVRSKFGGASGTLTERLGRAISRRRQYFKYREMHHQKLSQDLDFNKYDGTASTIASSIPNYMKDSNSSSVMEVVDESNNSDTGVSATSFASSQHVFRDLRPYLCLSSDCPTPEREFMTRRAWIQHEMQNHWKAYHRAYGCDIRFTSPLEYKQHLCSFHANEVPASHLDAVVSLGARPRSKEDGIACFLCGETLVSFRQYRRHAGRHQEQLALFALPSLYYDETDDAVSLFSDPKVSDDSDAGSERITPADLPTQLSFPSRYFPSPPAFLSPQSPSFSYPPLPFSPPLPPSSSSPVSPPPPASPSPPTFDLAGFASELEAVKDRNSTAYWTVSEAEGFPQLLRSFGTDRASIATHMGTKTPDMVKNYFVQQSRDGGTTLAALALEAIAKRERGEQLPEPPQNIFRGQ</sequence>
<dbReference type="PROSITE" id="PS00028">
    <property type="entry name" value="ZINC_FINGER_C2H2_1"/>
    <property type="match status" value="1"/>
</dbReference>
<reference evidence="3 4" key="1">
    <citation type="submission" date="2024-01" db="EMBL/GenBank/DDBJ databases">
        <title>Complete genome of Cladobotryum mycophilum ATHUM6906.</title>
        <authorList>
            <person name="Christinaki A.C."/>
            <person name="Myridakis A.I."/>
            <person name="Kouvelis V.N."/>
        </authorList>
    </citation>
    <scope>NUCLEOTIDE SEQUENCE [LARGE SCALE GENOMIC DNA]</scope>
    <source>
        <strain evidence="3 4">ATHUM6906</strain>
    </source>
</reference>
<keyword evidence="4" id="KW-1185">Reference proteome</keyword>
<dbReference type="PANTHER" id="PTHR35391">
    <property type="entry name" value="C2H2-TYPE DOMAIN-CONTAINING PROTEIN-RELATED"/>
    <property type="match status" value="1"/>
</dbReference>
<feature type="region of interest" description="Disordered" evidence="1">
    <location>
        <begin position="413"/>
        <end position="436"/>
    </location>
</feature>
<dbReference type="CDD" id="cd00167">
    <property type="entry name" value="SANT"/>
    <property type="match status" value="1"/>
</dbReference>
<dbReference type="SUPFAM" id="SSF46689">
    <property type="entry name" value="Homeodomain-like"/>
    <property type="match status" value="1"/>
</dbReference>
<feature type="region of interest" description="Disordered" evidence="1">
    <location>
        <begin position="462"/>
        <end position="490"/>
    </location>
</feature>
<dbReference type="InterPro" id="IPR009057">
    <property type="entry name" value="Homeodomain-like_sf"/>
</dbReference>
<protein>
    <recommendedName>
        <fullName evidence="2">C2H2-type domain-containing protein</fullName>
    </recommendedName>
</protein>
<comment type="caution">
    <text evidence="3">The sequence shown here is derived from an EMBL/GenBank/DDBJ whole genome shotgun (WGS) entry which is preliminary data.</text>
</comment>
<evidence type="ECO:0000259" key="2">
    <source>
        <dbReference type="PROSITE" id="PS00028"/>
    </source>
</evidence>
<evidence type="ECO:0000313" key="3">
    <source>
        <dbReference type="EMBL" id="KAK5989762.1"/>
    </source>
</evidence>